<dbReference type="OrthoDB" id="60822at2759"/>
<proteinExistence type="predicted"/>
<gene>
    <name evidence="6" type="primary">Aste57867_10977</name>
    <name evidence="5" type="ORF">As57867_010936</name>
    <name evidence="6" type="ORF">ASTE57867_10977</name>
</gene>
<dbReference type="GO" id="GO:0005789">
    <property type="term" value="C:endoplasmic reticulum membrane"/>
    <property type="evidence" value="ECO:0007669"/>
    <property type="project" value="TreeGrafter"/>
</dbReference>
<evidence type="ECO:0000256" key="3">
    <source>
        <dbReference type="SAM" id="MobiDB-lite"/>
    </source>
</evidence>
<keyword evidence="4" id="KW-0812">Transmembrane</keyword>
<dbReference type="GO" id="GO:0004791">
    <property type="term" value="F:thioredoxin-disulfide reductase (NADPH) activity"/>
    <property type="evidence" value="ECO:0007669"/>
    <property type="project" value="TreeGrafter"/>
</dbReference>
<dbReference type="PANTHER" id="PTHR13544:SF0">
    <property type="entry name" value="THIOREDOXIN REDUCTASE-LIKE SELENOPROTEIN T"/>
    <property type="match status" value="1"/>
</dbReference>
<dbReference type="GO" id="GO:0045454">
    <property type="term" value="P:cell redox homeostasis"/>
    <property type="evidence" value="ECO:0007669"/>
    <property type="project" value="TreeGrafter"/>
</dbReference>
<feature type="compositionally biased region" description="Low complexity" evidence="3">
    <location>
        <begin position="10"/>
        <end position="27"/>
    </location>
</feature>
<dbReference type="InterPro" id="IPR036249">
    <property type="entry name" value="Thioredoxin-like_sf"/>
</dbReference>
<evidence type="ECO:0000313" key="5">
    <source>
        <dbReference type="EMBL" id="KAF0698409.1"/>
    </source>
</evidence>
<evidence type="ECO:0000256" key="4">
    <source>
        <dbReference type="SAM" id="Phobius"/>
    </source>
</evidence>
<organism evidence="6 7">
    <name type="scientific">Aphanomyces stellatus</name>
    <dbReference type="NCBI Taxonomy" id="120398"/>
    <lineage>
        <taxon>Eukaryota</taxon>
        <taxon>Sar</taxon>
        <taxon>Stramenopiles</taxon>
        <taxon>Oomycota</taxon>
        <taxon>Saprolegniomycetes</taxon>
        <taxon>Saprolegniales</taxon>
        <taxon>Verrucalvaceae</taxon>
        <taxon>Aphanomyces</taxon>
    </lineage>
</organism>
<protein>
    <submittedName>
        <fullName evidence="6">Aste57867_10977 protein</fullName>
    </submittedName>
</protein>
<keyword evidence="1" id="KW-0732">Signal</keyword>
<keyword evidence="7" id="KW-1185">Reference proteome</keyword>
<keyword evidence="4" id="KW-0472">Membrane</keyword>
<sequence>MARKNAKEITAAPKSTTPAETTTSASKQAGQDHVLVEICKNSEYIHHVRELAKTLEALFPHLEGHIECVHYEVPQWKVQLSWLCGILPFLGIVFLLGGEFILDFVGLPTENDTLSAMRENRIVSLLSMLVLGSLSQYLVTPAAFEVYFNDELVYSKIKASRWCTTEELLTSLREKGLKKKTN</sequence>
<feature type="transmembrane region" description="Helical" evidence="4">
    <location>
        <begin position="80"/>
        <end position="102"/>
    </location>
</feature>
<keyword evidence="2" id="KW-0676">Redox-active center</keyword>
<evidence type="ECO:0000313" key="6">
    <source>
        <dbReference type="EMBL" id="VFT87845.1"/>
    </source>
</evidence>
<dbReference type="InterPro" id="IPR019389">
    <property type="entry name" value="Selenoprotein_T"/>
</dbReference>
<name>A0A485KRP9_9STRA</name>
<feature type="transmembrane region" description="Helical" evidence="4">
    <location>
        <begin position="122"/>
        <end position="148"/>
    </location>
</feature>
<dbReference type="EMBL" id="CAADRA010005263">
    <property type="protein sequence ID" value="VFT87845.1"/>
    <property type="molecule type" value="Genomic_DNA"/>
</dbReference>
<reference evidence="5" key="2">
    <citation type="submission" date="2019-06" db="EMBL/GenBank/DDBJ databases">
        <title>Genomics analysis of Aphanomyces spp. identifies a new class of oomycete effector associated with host adaptation.</title>
        <authorList>
            <person name="Gaulin E."/>
        </authorList>
    </citation>
    <scope>NUCLEOTIDE SEQUENCE</scope>
    <source>
        <strain evidence="5">CBS 578.67</strain>
    </source>
</reference>
<evidence type="ECO:0000256" key="1">
    <source>
        <dbReference type="ARBA" id="ARBA00022729"/>
    </source>
</evidence>
<keyword evidence="4" id="KW-1133">Transmembrane helix</keyword>
<dbReference type="Pfam" id="PF10262">
    <property type="entry name" value="Rdx"/>
    <property type="match status" value="1"/>
</dbReference>
<feature type="region of interest" description="Disordered" evidence="3">
    <location>
        <begin position="1"/>
        <end position="28"/>
    </location>
</feature>
<dbReference type="Proteomes" id="UP000332933">
    <property type="component" value="Unassembled WGS sequence"/>
</dbReference>
<dbReference type="InterPro" id="IPR011893">
    <property type="entry name" value="Selenoprotein_Rdx-typ"/>
</dbReference>
<evidence type="ECO:0000256" key="2">
    <source>
        <dbReference type="ARBA" id="ARBA00023284"/>
    </source>
</evidence>
<dbReference type="AlphaFoldDB" id="A0A485KRP9"/>
<reference evidence="6 7" key="1">
    <citation type="submission" date="2019-03" db="EMBL/GenBank/DDBJ databases">
        <authorList>
            <person name="Gaulin E."/>
            <person name="Dumas B."/>
        </authorList>
    </citation>
    <scope>NUCLEOTIDE SEQUENCE [LARGE SCALE GENOMIC DNA]</scope>
    <source>
        <strain evidence="6">CBS 568.67</strain>
    </source>
</reference>
<accession>A0A485KRP9</accession>
<dbReference type="EMBL" id="VJMH01005242">
    <property type="protein sequence ID" value="KAF0698409.1"/>
    <property type="molecule type" value="Genomic_DNA"/>
</dbReference>
<dbReference type="SUPFAM" id="SSF52833">
    <property type="entry name" value="Thioredoxin-like"/>
    <property type="match status" value="1"/>
</dbReference>
<dbReference type="PANTHER" id="PTHR13544">
    <property type="entry name" value="SELENOPROTEIN T"/>
    <property type="match status" value="1"/>
</dbReference>
<dbReference type="Gene3D" id="3.40.30.10">
    <property type="entry name" value="Glutaredoxin"/>
    <property type="match status" value="1"/>
</dbReference>
<dbReference type="NCBIfam" id="TIGR02174">
    <property type="entry name" value="CXXU_selWTH"/>
    <property type="match status" value="1"/>
</dbReference>
<evidence type="ECO:0000313" key="7">
    <source>
        <dbReference type="Proteomes" id="UP000332933"/>
    </source>
</evidence>